<proteinExistence type="predicted"/>
<gene>
    <name evidence="1" type="ORF">AVEN_90830_1</name>
</gene>
<dbReference type="Gene3D" id="3.30.420.10">
    <property type="entry name" value="Ribonuclease H-like superfamily/Ribonuclease H"/>
    <property type="match status" value="1"/>
</dbReference>
<protein>
    <recommendedName>
        <fullName evidence="3">Integrase catalytic domain-containing protein</fullName>
    </recommendedName>
</protein>
<comment type="caution">
    <text evidence="1">The sequence shown here is derived from an EMBL/GenBank/DDBJ whole genome shotgun (WGS) entry which is preliminary data.</text>
</comment>
<dbReference type="SUPFAM" id="SSF53098">
    <property type="entry name" value="Ribonuclease H-like"/>
    <property type="match status" value="1"/>
</dbReference>
<reference evidence="1 2" key="1">
    <citation type="journal article" date="2019" name="Sci. Rep.">
        <title>Orb-weaving spider Araneus ventricosus genome elucidates the spidroin gene catalogue.</title>
        <authorList>
            <person name="Kono N."/>
            <person name="Nakamura H."/>
            <person name="Ohtoshi R."/>
            <person name="Moran D.A.P."/>
            <person name="Shinohara A."/>
            <person name="Yoshida Y."/>
            <person name="Fujiwara M."/>
            <person name="Mori M."/>
            <person name="Tomita M."/>
            <person name="Arakawa K."/>
        </authorList>
    </citation>
    <scope>NUCLEOTIDE SEQUENCE [LARGE SCALE GENOMIC DNA]</scope>
</reference>
<organism evidence="1 2">
    <name type="scientific">Araneus ventricosus</name>
    <name type="common">Orbweaver spider</name>
    <name type="synonym">Epeira ventricosa</name>
    <dbReference type="NCBI Taxonomy" id="182803"/>
    <lineage>
        <taxon>Eukaryota</taxon>
        <taxon>Metazoa</taxon>
        <taxon>Ecdysozoa</taxon>
        <taxon>Arthropoda</taxon>
        <taxon>Chelicerata</taxon>
        <taxon>Arachnida</taxon>
        <taxon>Araneae</taxon>
        <taxon>Araneomorphae</taxon>
        <taxon>Entelegynae</taxon>
        <taxon>Araneoidea</taxon>
        <taxon>Araneidae</taxon>
        <taxon>Araneus</taxon>
    </lineage>
</organism>
<dbReference type="OrthoDB" id="6433740at2759"/>
<evidence type="ECO:0000313" key="2">
    <source>
        <dbReference type="Proteomes" id="UP000499080"/>
    </source>
</evidence>
<keyword evidence="2" id="KW-1185">Reference proteome</keyword>
<dbReference type="Proteomes" id="UP000499080">
    <property type="component" value="Unassembled WGS sequence"/>
</dbReference>
<dbReference type="EMBL" id="BGPR01013536">
    <property type="protein sequence ID" value="GBN61076.1"/>
    <property type="molecule type" value="Genomic_DNA"/>
</dbReference>
<dbReference type="GO" id="GO:0003676">
    <property type="term" value="F:nucleic acid binding"/>
    <property type="evidence" value="ECO:0007669"/>
    <property type="project" value="InterPro"/>
</dbReference>
<name>A0A4Y2QFA6_ARAVE</name>
<dbReference type="AlphaFoldDB" id="A0A4Y2QFA6"/>
<accession>A0A4Y2QFA6</accession>
<sequence>MCNTKKSQEHRDIFVTPISTKDFNTRSQVHLIDSQSPCGDKWLMNYQDRATKFRLFRPLDTKRAAEFALELLKVFLDFAARYNDREFTANMINELSAMLPDCKIVHGRPRNPQSHRSMERCNQAIENKLRA</sequence>
<dbReference type="InterPro" id="IPR036397">
    <property type="entry name" value="RNaseH_sf"/>
</dbReference>
<evidence type="ECO:0008006" key="3">
    <source>
        <dbReference type="Google" id="ProtNLM"/>
    </source>
</evidence>
<dbReference type="InterPro" id="IPR012337">
    <property type="entry name" value="RNaseH-like_sf"/>
</dbReference>
<evidence type="ECO:0000313" key="1">
    <source>
        <dbReference type="EMBL" id="GBN61076.1"/>
    </source>
</evidence>